<dbReference type="InterPro" id="IPR003469">
    <property type="entry name" value="Glyco_hydro_68"/>
</dbReference>
<feature type="compositionally biased region" description="Low complexity" evidence="3">
    <location>
        <begin position="489"/>
        <end position="514"/>
    </location>
</feature>
<dbReference type="EMBL" id="JACSQL010000010">
    <property type="protein sequence ID" value="MBD7970114.1"/>
    <property type="molecule type" value="Genomic_DNA"/>
</dbReference>
<evidence type="ECO:0000256" key="4">
    <source>
        <dbReference type="SAM" id="SignalP"/>
    </source>
</evidence>
<gene>
    <name evidence="5" type="ORF">H9647_18795</name>
</gene>
<evidence type="ECO:0000256" key="1">
    <source>
        <dbReference type="ARBA" id="ARBA00006775"/>
    </source>
</evidence>
<feature type="chain" id="PRO_5047445777" evidence="4">
    <location>
        <begin position="28"/>
        <end position="520"/>
    </location>
</feature>
<evidence type="ECO:0000256" key="3">
    <source>
        <dbReference type="SAM" id="MobiDB-lite"/>
    </source>
</evidence>
<accession>A0ABR8T3G3</accession>
<comment type="caution">
    <text evidence="5">The sequence shown here is derived from an EMBL/GenBank/DDBJ whole genome shotgun (WGS) entry which is preliminary data.</text>
</comment>
<evidence type="ECO:0000313" key="5">
    <source>
        <dbReference type="EMBL" id="MBD7970114.1"/>
    </source>
</evidence>
<keyword evidence="4" id="KW-0732">Signal</keyword>
<keyword evidence="6" id="KW-1185">Reference proteome</keyword>
<dbReference type="SUPFAM" id="SSF75005">
    <property type="entry name" value="Arabinanase/levansucrase/invertase"/>
    <property type="match status" value="1"/>
</dbReference>
<sequence>MNFKKMMKQTVVLSLSASLLVSGGASALAKGNNHKDAGETYGFSHITRADMLKIPAQQNSEQFKVPEFDASTIQNIPSAVKYDENGNKIEMDVWDSWPLQNADGTVANYKGYEIVFALAGDPKRGSDTFIYLFYKKAGETSLSSWKNAGRVFKDSDKLVPGDTLLNDQAEEWSGSATLTSDGKIRLFYTNRQAWDPANDFYGKQILTTAQVNVSAPNKNTLKIDGVEDLKSIYDGKDGEIYQNVESTGFSQGDYNDNHTLRDPHYVEDKGRKYLVFEANTGKKTGYQGAESLNNPAYYGGTKAFFEAERKKLLESPVRTFAEIANGALGIIELNDDYTFKKELKPLIASNTVTDEIERPNVFKLKGKWYLFTSSRGSKMYIDGIDDEDIYLLGYVSNSLTGPYKPLNGTGLVLHQDLDPTDITWTYAHFAIPQVKGDNVVITSYMTNRGMFDDQHSTFAPSFLMNIKNSTTSVVKDSILEQGQITISTKNSNKPNKPNNSNKPNHSNNSNNSNKPNKKEI</sequence>
<evidence type="ECO:0000256" key="2">
    <source>
        <dbReference type="RuleBase" id="RU361220"/>
    </source>
</evidence>
<protein>
    <submittedName>
        <fullName evidence="5">Glycoside hydrolase family 68 protein</fullName>
    </submittedName>
</protein>
<dbReference type="GO" id="GO:0016787">
    <property type="term" value="F:hydrolase activity"/>
    <property type="evidence" value="ECO:0007669"/>
    <property type="project" value="UniProtKB-KW"/>
</dbReference>
<dbReference type="Pfam" id="PF02435">
    <property type="entry name" value="Glyco_hydro_68"/>
    <property type="match status" value="1"/>
</dbReference>
<proteinExistence type="inferred from homology"/>
<evidence type="ECO:0000313" key="6">
    <source>
        <dbReference type="Proteomes" id="UP000608071"/>
    </source>
</evidence>
<keyword evidence="5" id="KW-0378">Hydrolase</keyword>
<name>A0ABR8T3G3_9BACL</name>
<reference evidence="5 6" key="1">
    <citation type="submission" date="2020-08" db="EMBL/GenBank/DDBJ databases">
        <title>A Genomic Blueprint of the Chicken Gut Microbiome.</title>
        <authorList>
            <person name="Gilroy R."/>
            <person name="Ravi A."/>
            <person name="Getino M."/>
            <person name="Pursley I."/>
            <person name="Horton D.L."/>
            <person name="Alikhan N.-F."/>
            <person name="Baker D."/>
            <person name="Gharbi K."/>
            <person name="Hall N."/>
            <person name="Watson M."/>
            <person name="Adriaenssens E.M."/>
            <person name="Foster-Nyarko E."/>
            <person name="Jarju S."/>
            <person name="Secka A."/>
            <person name="Antonio M."/>
            <person name="Oren A."/>
            <person name="Chaudhuri R."/>
            <person name="La Ragione R.M."/>
            <person name="Hildebrand F."/>
            <person name="Pallen M.J."/>
        </authorList>
    </citation>
    <scope>NUCLEOTIDE SEQUENCE [LARGE SCALE GENOMIC DNA]</scope>
    <source>
        <strain evidence="5 6">Sa2BVA9</strain>
    </source>
</reference>
<feature type="region of interest" description="Disordered" evidence="3">
    <location>
        <begin position="484"/>
        <end position="520"/>
    </location>
</feature>
<comment type="similarity">
    <text evidence="1 2">Belongs to the glycosyl hydrolase 68 family.</text>
</comment>
<dbReference type="Proteomes" id="UP000608071">
    <property type="component" value="Unassembled WGS sequence"/>
</dbReference>
<dbReference type="Gene3D" id="2.115.10.20">
    <property type="entry name" value="Glycosyl hydrolase domain, family 43"/>
    <property type="match status" value="1"/>
</dbReference>
<organism evidence="5 6">
    <name type="scientific">Paenibacillus gallinarum</name>
    <dbReference type="NCBI Taxonomy" id="2762232"/>
    <lineage>
        <taxon>Bacteria</taxon>
        <taxon>Bacillati</taxon>
        <taxon>Bacillota</taxon>
        <taxon>Bacilli</taxon>
        <taxon>Bacillales</taxon>
        <taxon>Paenibacillaceae</taxon>
        <taxon>Paenibacillus</taxon>
    </lineage>
</organism>
<dbReference type="InterPro" id="IPR023296">
    <property type="entry name" value="Glyco_hydro_beta-prop_sf"/>
</dbReference>
<dbReference type="RefSeq" id="WP_191802859.1">
    <property type="nucleotide sequence ID" value="NZ_JACSQL010000010.1"/>
</dbReference>
<dbReference type="CDD" id="cd08997">
    <property type="entry name" value="GH68"/>
    <property type="match status" value="1"/>
</dbReference>
<feature type="signal peptide" evidence="4">
    <location>
        <begin position="1"/>
        <end position="27"/>
    </location>
</feature>